<comment type="function">
    <text evidence="2">Antitoxin component of a type II toxin-antitoxin (TA) system.</text>
</comment>
<dbReference type="RefSeq" id="WP_073075250.1">
    <property type="nucleotide sequence ID" value="NZ_MPPI01000070.1"/>
</dbReference>
<protein>
    <recommendedName>
        <fullName evidence="2">Antitoxin</fullName>
    </recommendedName>
</protein>
<keyword evidence="4" id="KW-1185">Reference proteome</keyword>
<evidence type="ECO:0000256" key="1">
    <source>
        <dbReference type="ARBA" id="ARBA00009981"/>
    </source>
</evidence>
<dbReference type="InterPro" id="IPR036165">
    <property type="entry name" value="YefM-like_sf"/>
</dbReference>
<dbReference type="AlphaFoldDB" id="A0A2T1D2S0"/>
<evidence type="ECO:0000313" key="3">
    <source>
        <dbReference type="EMBL" id="PSB14793.1"/>
    </source>
</evidence>
<dbReference type="STRING" id="1920490.GCA_001895925_03361"/>
<dbReference type="SUPFAM" id="SSF143120">
    <property type="entry name" value="YefM-like"/>
    <property type="match status" value="1"/>
</dbReference>
<dbReference type="Proteomes" id="UP000238634">
    <property type="component" value="Unassembled WGS sequence"/>
</dbReference>
<name>A0A2T1D2S0_9CYAN</name>
<comment type="caution">
    <text evidence="3">The sequence shown here is derived from an EMBL/GenBank/DDBJ whole genome shotgun (WGS) entry which is preliminary data.</text>
</comment>
<proteinExistence type="inferred from homology"/>
<dbReference type="Gene3D" id="3.40.1620.10">
    <property type="entry name" value="YefM-like domain"/>
    <property type="match status" value="1"/>
</dbReference>
<dbReference type="InterPro" id="IPR006442">
    <property type="entry name" value="Antitoxin_Phd/YefM"/>
</dbReference>
<organism evidence="3 4">
    <name type="scientific">Phormidesmis priestleyi ULC007</name>
    <dbReference type="NCBI Taxonomy" id="1920490"/>
    <lineage>
        <taxon>Bacteria</taxon>
        <taxon>Bacillati</taxon>
        <taxon>Cyanobacteriota</taxon>
        <taxon>Cyanophyceae</taxon>
        <taxon>Leptolyngbyales</taxon>
        <taxon>Leptolyngbyaceae</taxon>
        <taxon>Phormidesmis</taxon>
    </lineage>
</organism>
<reference evidence="3 4" key="2">
    <citation type="submission" date="2018-03" db="EMBL/GenBank/DDBJ databases">
        <title>The ancient ancestry and fast evolution of plastids.</title>
        <authorList>
            <person name="Moore K.R."/>
            <person name="Magnabosco C."/>
            <person name="Momper L."/>
            <person name="Gold D.A."/>
            <person name="Bosak T."/>
            <person name="Fournier G.P."/>
        </authorList>
    </citation>
    <scope>NUCLEOTIDE SEQUENCE [LARGE SCALE GENOMIC DNA]</scope>
    <source>
        <strain evidence="3 4">ULC007</strain>
    </source>
</reference>
<evidence type="ECO:0000256" key="2">
    <source>
        <dbReference type="RuleBase" id="RU362080"/>
    </source>
</evidence>
<accession>A0A2T1D2S0</accession>
<dbReference type="OrthoDB" id="8819837at2"/>
<gene>
    <name evidence="3" type="ORF">C7B65_25865</name>
</gene>
<reference evidence="3 4" key="1">
    <citation type="submission" date="2018-02" db="EMBL/GenBank/DDBJ databases">
        <authorList>
            <person name="Cohen D.B."/>
            <person name="Kent A.D."/>
        </authorList>
    </citation>
    <scope>NUCLEOTIDE SEQUENCE [LARGE SCALE GENOMIC DNA]</scope>
    <source>
        <strain evidence="3 4">ULC007</strain>
    </source>
</reference>
<sequence>MSWKIEEARQHFNDLIQAVEKEPQMIYRQNQLVAVVVEAEAFQKFMQWQQQQSQRPLAQAFAELRQLCAEENYTLEIPNRSDRPNPFA</sequence>
<dbReference type="EMBL" id="PVWG01000077">
    <property type="protein sequence ID" value="PSB14793.1"/>
    <property type="molecule type" value="Genomic_DNA"/>
</dbReference>
<dbReference type="Pfam" id="PF02604">
    <property type="entry name" value="PhdYeFM_antitox"/>
    <property type="match status" value="1"/>
</dbReference>
<comment type="similarity">
    <text evidence="1 2">Belongs to the phD/YefM antitoxin family.</text>
</comment>
<evidence type="ECO:0000313" key="4">
    <source>
        <dbReference type="Proteomes" id="UP000238634"/>
    </source>
</evidence>